<dbReference type="InterPro" id="IPR018020">
    <property type="entry name" value="OHCU_decarboxylase"/>
</dbReference>
<evidence type="ECO:0000256" key="2">
    <source>
        <dbReference type="ARBA" id="ARBA00004754"/>
    </source>
</evidence>
<dbReference type="OrthoDB" id="9800909at2"/>
<keyword evidence="9" id="KW-1185">Reference proteome</keyword>
<evidence type="ECO:0000313" key="8">
    <source>
        <dbReference type="EMBL" id="PSF37903.1"/>
    </source>
</evidence>
<name>A0A2T1LZS4_9CHRO</name>
<keyword evidence="6" id="KW-0456">Lyase</keyword>
<dbReference type="UniPathway" id="UPA00394">
    <property type="reaction ID" value="UER00652"/>
</dbReference>
<dbReference type="PANTHER" id="PTHR43466:SF1">
    <property type="entry name" value="2-OXO-4-HYDROXY-4-CARBOXY-5-UREIDOIMIDAZOLINE DECARBOXYLASE-RELATED"/>
    <property type="match status" value="1"/>
</dbReference>
<evidence type="ECO:0000259" key="7">
    <source>
        <dbReference type="Pfam" id="PF09349"/>
    </source>
</evidence>
<dbReference type="PANTHER" id="PTHR43466">
    <property type="entry name" value="2-OXO-4-HYDROXY-4-CARBOXY-5-UREIDOIMIDAZOLINE DECARBOXYLASE-RELATED"/>
    <property type="match status" value="1"/>
</dbReference>
<sequence>MSYSLSQINQMSQEEFVTVLGSVFEHTPSIAEKTGLMRPFSDVNALHQAMVQVVQEMSSEEKLALICAHPDLGTRAKMADASQKEQAGVGLDQLTPDEFDHFLALNQVYRDRFGFPFIIAVKNQTKESILAAFEERSNHSTEAEKEQALSEICQIARFRLEDLVVN</sequence>
<dbReference type="GO" id="GO:0051997">
    <property type="term" value="F:2-oxo-4-hydroxy-4-carboxy-5-ureidoimidazoline decarboxylase activity"/>
    <property type="evidence" value="ECO:0007669"/>
    <property type="project" value="UniProtKB-EC"/>
</dbReference>
<dbReference type="EC" id="4.1.1.97" evidence="3"/>
<gene>
    <name evidence="8" type="primary">uraD</name>
    <name evidence="8" type="ORF">C7H19_07955</name>
</gene>
<protein>
    <recommendedName>
        <fullName evidence="3">2-oxo-4-hydroxy-4-carboxy-5-ureidoimidazoline decarboxylase</fullName>
        <ecNumber evidence="3">4.1.1.97</ecNumber>
    </recommendedName>
</protein>
<reference evidence="8 9" key="2">
    <citation type="submission" date="2018-03" db="EMBL/GenBank/DDBJ databases">
        <authorList>
            <person name="Keele B.F."/>
        </authorList>
    </citation>
    <scope>NUCLEOTIDE SEQUENCE [LARGE SCALE GENOMIC DNA]</scope>
    <source>
        <strain evidence="8 9">CCALA 016</strain>
    </source>
</reference>
<dbReference type="EMBL" id="PXOH01000006">
    <property type="protein sequence ID" value="PSF37903.1"/>
    <property type="molecule type" value="Genomic_DNA"/>
</dbReference>
<evidence type="ECO:0000313" key="9">
    <source>
        <dbReference type="Proteomes" id="UP000239001"/>
    </source>
</evidence>
<dbReference type="InterPro" id="IPR036778">
    <property type="entry name" value="OHCU_decarboxylase_sf"/>
</dbReference>
<dbReference type="InterPro" id="IPR017580">
    <property type="entry name" value="OHCU_decarboxylase-1"/>
</dbReference>
<comment type="pathway">
    <text evidence="2">Purine metabolism; urate degradation; (S)-allantoin from urate: step 3/3.</text>
</comment>
<evidence type="ECO:0000256" key="1">
    <source>
        <dbReference type="ARBA" id="ARBA00001163"/>
    </source>
</evidence>
<keyword evidence="4" id="KW-0659">Purine metabolism</keyword>
<evidence type="ECO:0000256" key="5">
    <source>
        <dbReference type="ARBA" id="ARBA00022793"/>
    </source>
</evidence>
<dbReference type="RefSeq" id="WP_106456344.1">
    <property type="nucleotide sequence ID" value="NZ_PXOH01000006.1"/>
</dbReference>
<feature type="domain" description="Oxo-4-hydroxy-4-carboxy-5-ureidoimidazoline decarboxylase" evidence="7">
    <location>
        <begin position="9"/>
        <end position="161"/>
    </location>
</feature>
<dbReference type="Proteomes" id="UP000239001">
    <property type="component" value="Unassembled WGS sequence"/>
</dbReference>
<dbReference type="GO" id="GO:0019628">
    <property type="term" value="P:urate catabolic process"/>
    <property type="evidence" value="ECO:0007669"/>
    <property type="project" value="UniProtKB-UniPathway"/>
</dbReference>
<evidence type="ECO:0000256" key="6">
    <source>
        <dbReference type="ARBA" id="ARBA00023239"/>
    </source>
</evidence>
<dbReference type="Gene3D" id="1.10.3330.10">
    <property type="entry name" value="Oxo-4-hydroxy-4-carboxy-5-ureidoimidazoline decarboxylase"/>
    <property type="match status" value="1"/>
</dbReference>
<dbReference type="Pfam" id="PF09349">
    <property type="entry name" value="OHCU_decarbox"/>
    <property type="match status" value="1"/>
</dbReference>
<evidence type="ECO:0000256" key="3">
    <source>
        <dbReference type="ARBA" id="ARBA00012257"/>
    </source>
</evidence>
<dbReference type="NCBIfam" id="TIGR03164">
    <property type="entry name" value="UHCUDC"/>
    <property type="match status" value="1"/>
</dbReference>
<accession>A0A2T1LZS4</accession>
<dbReference type="SUPFAM" id="SSF158694">
    <property type="entry name" value="UraD-Like"/>
    <property type="match status" value="1"/>
</dbReference>
<dbReference type="GO" id="GO:0006144">
    <property type="term" value="P:purine nucleobase metabolic process"/>
    <property type="evidence" value="ECO:0007669"/>
    <property type="project" value="UniProtKB-KW"/>
</dbReference>
<reference evidence="8 9" key="1">
    <citation type="submission" date="2018-03" db="EMBL/GenBank/DDBJ databases">
        <title>The ancient ancestry and fast evolution of plastids.</title>
        <authorList>
            <person name="Moore K.R."/>
            <person name="Magnabosco C."/>
            <person name="Momper L."/>
            <person name="Gold D.A."/>
            <person name="Bosak T."/>
            <person name="Fournier G.P."/>
        </authorList>
    </citation>
    <scope>NUCLEOTIDE SEQUENCE [LARGE SCALE GENOMIC DNA]</scope>
    <source>
        <strain evidence="8 9">CCALA 016</strain>
    </source>
</reference>
<keyword evidence="5" id="KW-0210">Decarboxylase</keyword>
<comment type="caution">
    <text evidence="8">The sequence shown here is derived from an EMBL/GenBank/DDBJ whole genome shotgun (WGS) entry which is preliminary data.</text>
</comment>
<comment type="catalytic activity">
    <reaction evidence="1">
        <text>5-hydroxy-2-oxo-4-ureido-2,5-dihydro-1H-imidazole-5-carboxylate + H(+) = (S)-allantoin + CO2</text>
        <dbReference type="Rhea" id="RHEA:26301"/>
        <dbReference type="ChEBI" id="CHEBI:15378"/>
        <dbReference type="ChEBI" id="CHEBI:15678"/>
        <dbReference type="ChEBI" id="CHEBI:16526"/>
        <dbReference type="ChEBI" id="CHEBI:58639"/>
        <dbReference type="EC" id="4.1.1.97"/>
    </reaction>
</comment>
<dbReference type="AlphaFoldDB" id="A0A2T1LZS4"/>
<organism evidence="8 9">
    <name type="scientific">Aphanothece hegewaldii CCALA 016</name>
    <dbReference type="NCBI Taxonomy" id="2107694"/>
    <lineage>
        <taxon>Bacteria</taxon>
        <taxon>Bacillati</taxon>
        <taxon>Cyanobacteriota</taxon>
        <taxon>Cyanophyceae</taxon>
        <taxon>Oscillatoriophycideae</taxon>
        <taxon>Chroococcales</taxon>
        <taxon>Aphanothecaceae</taxon>
        <taxon>Aphanothece</taxon>
    </lineage>
</organism>
<dbReference type="GO" id="GO:0000255">
    <property type="term" value="P:allantoin metabolic process"/>
    <property type="evidence" value="ECO:0007669"/>
    <property type="project" value="InterPro"/>
</dbReference>
<evidence type="ECO:0000256" key="4">
    <source>
        <dbReference type="ARBA" id="ARBA00022631"/>
    </source>
</evidence>
<proteinExistence type="predicted"/>